<dbReference type="SMART" id="SM00184">
    <property type="entry name" value="RING"/>
    <property type="match status" value="1"/>
</dbReference>
<evidence type="ECO:0000313" key="11">
    <source>
        <dbReference type="RefSeq" id="XP_018122442.1"/>
    </source>
</evidence>
<evidence type="ECO:0000256" key="5">
    <source>
        <dbReference type="ARBA" id="ARBA00022833"/>
    </source>
</evidence>
<keyword evidence="2" id="KW-0479">Metal-binding</keyword>
<dbReference type="STRING" id="8355.A0A1L8FUN5"/>
<dbReference type="SUPFAM" id="SSF57850">
    <property type="entry name" value="RING/U-box"/>
    <property type="match status" value="1"/>
</dbReference>
<keyword evidence="4" id="KW-0833">Ubl conjugation pathway</keyword>
<reference evidence="11" key="1">
    <citation type="submission" date="2025-08" db="UniProtKB">
        <authorList>
            <consortium name="RefSeq"/>
        </authorList>
    </citation>
    <scope>IDENTIFICATION</scope>
    <source>
        <strain evidence="11">J_2021</strain>
        <tissue evidence="11">Erythrocytes</tissue>
    </source>
</reference>
<dbReference type="GeneID" id="108718628"/>
<dbReference type="GO" id="GO:0008270">
    <property type="term" value="F:zinc ion binding"/>
    <property type="evidence" value="ECO:0007669"/>
    <property type="project" value="UniProtKB-KW"/>
</dbReference>
<dbReference type="PROSITE" id="PS50119">
    <property type="entry name" value="ZF_BBOX"/>
    <property type="match status" value="1"/>
</dbReference>
<dbReference type="InterPro" id="IPR001870">
    <property type="entry name" value="B30.2/SPRY"/>
</dbReference>
<dbReference type="Gene3D" id="2.60.120.920">
    <property type="match status" value="1"/>
</dbReference>
<dbReference type="InterPro" id="IPR003877">
    <property type="entry name" value="SPRY_dom"/>
</dbReference>
<proteinExistence type="predicted"/>
<dbReference type="SMART" id="SM00502">
    <property type="entry name" value="BBC"/>
    <property type="match status" value="1"/>
</dbReference>
<evidence type="ECO:0000256" key="7">
    <source>
        <dbReference type="ARBA" id="ARBA00023054"/>
    </source>
</evidence>
<dbReference type="Gene3D" id="3.30.160.60">
    <property type="entry name" value="Classic Zinc Finger"/>
    <property type="match status" value="1"/>
</dbReference>
<accession>A0A1L8FUN5</accession>
<keyword evidence="7 8" id="KW-0175">Coiled coil</keyword>
<dbReference type="InterPro" id="IPR013083">
    <property type="entry name" value="Znf_RING/FYVE/PHD"/>
</dbReference>
<evidence type="ECO:0000256" key="9">
    <source>
        <dbReference type="SAM" id="MobiDB-lite"/>
    </source>
</evidence>
<dbReference type="InterPro" id="IPR000315">
    <property type="entry name" value="Znf_B-box"/>
</dbReference>
<dbReference type="InterPro" id="IPR001841">
    <property type="entry name" value="Znf_RING"/>
</dbReference>
<dbReference type="InterPro" id="IPR027370">
    <property type="entry name" value="Znf-RING_euk"/>
</dbReference>
<evidence type="ECO:0000256" key="2">
    <source>
        <dbReference type="ARBA" id="ARBA00022723"/>
    </source>
</evidence>
<dbReference type="InterPro" id="IPR051051">
    <property type="entry name" value="E3_ubiq-ligase_TRIM/RNF"/>
</dbReference>
<keyword evidence="10" id="KW-1185">Reference proteome</keyword>
<keyword evidence="1" id="KW-0399">Innate immunity</keyword>
<dbReference type="SMART" id="SM00449">
    <property type="entry name" value="SPRY"/>
    <property type="match status" value="1"/>
</dbReference>
<dbReference type="GO" id="GO:0005737">
    <property type="term" value="C:cytoplasm"/>
    <property type="evidence" value="ECO:0007669"/>
    <property type="project" value="UniProtKB-ARBA"/>
</dbReference>
<dbReference type="GO" id="GO:0045087">
    <property type="term" value="P:innate immune response"/>
    <property type="evidence" value="ECO:0007669"/>
    <property type="project" value="UniProtKB-KW"/>
</dbReference>
<feature type="coiled-coil region" evidence="8">
    <location>
        <begin position="256"/>
        <end position="283"/>
    </location>
</feature>
<evidence type="ECO:0000256" key="6">
    <source>
        <dbReference type="ARBA" id="ARBA00022859"/>
    </source>
</evidence>
<organism evidence="10 11">
    <name type="scientific">Xenopus laevis</name>
    <name type="common">African clawed frog</name>
    <dbReference type="NCBI Taxonomy" id="8355"/>
    <lineage>
        <taxon>Eukaryota</taxon>
        <taxon>Metazoa</taxon>
        <taxon>Chordata</taxon>
        <taxon>Craniata</taxon>
        <taxon>Vertebrata</taxon>
        <taxon>Euteleostomi</taxon>
        <taxon>Amphibia</taxon>
        <taxon>Batrachia</taxon>
        <taxon>Anura</taxon>
        <taxon>Pipoidea</taxon>
        <taxon>Pipidae</taxon>
        <taxon>Xenopodinae</taxon>
        <taxon>Xenopus</taxon>
        <taxon>Xenopus</taxon>
    </lineage>
</organism>
<dbReference type="InterPro" id="IPR003649">
    <property type="entry name" value="Bbox_C"/>
</dbReference>
<name>A0A1L8FUN5_XENLA</name>
<dbReference type="Pfam" id="PF13765">
    <property type="entry name" value="PRY"/>
    <property type="match status" value="1"/>
</dbReference>
<dbReference type="Pfam" id="PF13445">
    <property type="entry name" value="zf-RING_UBOX"/>
    <property type="match status" value="1"/>
</dbReference>
<dbReference type="Gene3D" id="3.30.40.10">
    <property type="entry name" value="Zinc/RING finger domain, C3HC4 (zinc finger)"/>
    <property type="match status" value="1"/>
</dbReference>
<keyword evidence="5" id="KW-0862">Zinc</keyword>
<dbReference type="Bgee" id="108718628">
    <property type="expression patterns" value="Expressed in stomach and 4 other cell types or tissues"/>
</dbReference>
<dbReference type="InterPro" id="IPR013320">
    <property type="entry name" value="ConA-like_dom_sf"/>
</dbReference>
<dbReference type="InterPro" id="IPR043136">
    <property type="entry name" value="B30.2/SPRY_sf"/>
</dbReference>
<dbReference type="PROSITE" id="PS50089">
    <property type="entry name" value="ZF_RING_2"/>
    <property type="match status" value="1"/>
</dbReference>
<dbReference type="InterPro" id="IPR003879">
    <property type="entry name" value="Butyrophylin_SPRY"/>
</dbReference>
<dbReference type="SMART" id="SM00589">
    <property type="entry name" value="PRY"/>
    <property type="match status" value="1"/>
</dbReference>
<keyword evidence="3" id="KW-0863">Zinc-finger</keyword>
<evidence type="ECO:0000256" key="4">
    <source>
        <dbReference type="ARBA" id="ARBA00022786"/>
    </source>
</evidence>
<dbReference type="PROSITE" id="PS50188">
    <property type="entry name" value="B302_SPRY"/>
    <property type="match status" value="1"/>
</dbReference>
<dbReference type="PANTHER" id="PTHR25465:SF71">
    <property type="entry name" value="E3 UBIQUITIN-PROTEIN LIGASE TRIM39-LIKE"/>
    <property type="match status" value="1"/>
</dbReference>
<feature type="region of interest" description="Disordered" evidence="9">
    <location>
        <begin position="303"/>
        <end position="331"/>
    </location>
</feature>
<dbReference type="InterPro" id="IPR006574">
    <property type="entry name" value="PRY"/>
</dbReference>
<dbReference type="Pfam" id="PF00643">
    <property type="entry name" value="zf-B_box"/>
    <property type="match status" value="1"/>
</dbReference>
<protein>
    <submittedName>
        <fullName evidence="11">E3 ubiquitin-protein ligase TRIM39</fullName>
    </submittedName>
</protein>
<evidence type="ECO:0000256" key="3">
    <source>
        <dbReference type="ARBA" id="ARBA00022771"/>
    </source>
</evidence>
<sequence length="534" mass="60736">MASAGLRDELNCSICLHLYTDPVTLPCDHNFCQSCIQRVIDTQDRAKRYSCPECREEFQQHPALRKNRKLSNIVESFLSVKPDEDKSEIFCSYCVTSSVPAIKTCLHCEASLCDQHVSVHSKLDNHILIEPSACVESMKCSVHCEPLKYFCSEDDICVCVSCCLVGQHKGHNVELLRETAEKKKGNLKNVQNKLNLNRGEVEKNVQSLKEGLMNLHEKANSETKRFTALISNITEQQRTLEKQIMNEIFRQEDQLALKFVSQIQQMEKKKDELSKKINKIEVLCNIADPLTVLRKLKSDQDAFCDDEDGENKREEETKVKNEEGDDDKDIDDLDENLMSVTLLTGLAHIVSGVKRDVYGQEATDLLLDVQTAGNYVILSNERKTASSSEKDQRRPKTSRRFQDYNQVLSSRSFSSEKYYWEVKGSDSGHWEVGVAYPSITRQGDESSMGENDKSWCLRKGNEKYSAIHDSSLTVLHERPSSLNIIISLDYKAGRLSFYELGDPIRHLHTFTATFTEPLHAAFSIWKNGSVRIVS</sequence>
<dbReference type="KEGG" id="xla:108718628"/>
<dbReference type="PRINTS" id="PR01407">
    <property type="entry name" value="BUTYPHLNCDUF"/>
</dbReference>
<dbReference type="RefSeq" id="XP_018122442.1">
    <property type="nucleotide sequence ID" value="XM_018266953.2"/>
</dbReference>
<dbReference type="CDD" id="cd19769">
    <property type="entry name" value="Bbox2_TRIM16-like"/>
    <property type="match status" value="1"/>
</dbReference>
<dbReference type="SUPFAM" id="SSF57845">
    <property type="entry name" value="B-box zinc-binding domain"/>
    <property type="match status" value="1"/>
</dbReference>
<evidence type="ECO:0000256" key="8">
    <source>
        <dbReference type="SAM" id="Coils"/>
    </source>
</evidence>
<dbReference type="PaxDb" id="8355-A0A1L8FUN5"/>
<evidence type="ECO:0000313" key="10">
    <source>
        <dbReference type="Proteomes" id="UP000186698"/>
    </source>
</evidence>
<evidence type="ECO:0000256" key="1">
    <source>
        <dbReference type="ARBA" id="ARBA00022588"/>
    </source>
</evidence>
<dbReference type="Proteomes" id="UP000186698">
    <property type="component" value="Chromosome 6L"/>
</dbReference>
<dbReference type="InterPro" id="IPR017907">
    <property type="entry name" value="Znf_RING_CS"/>
</dbReference>
<dbReference type="PANTHER" id="PTHR25465">
    <property type="entry name" value="B-BOX DOMAIN CONTAINING"/>
    <property type="match status" value="1"/>
</dbReference>
<keyword evidence="6" id="KW-0391">Immunity</keyword>
<feature type="compositionally biased region" description="Basic and acidic residues" evidence="9">
    <location>
        <begin position="310"/>
        <end position="322"/>
    </location>
</feature>
<dbReference type="Pfam" id="PF00622">
    <property type="entry name" value="SPRY"/>
    <property type="match status" value="1"/>
</dbReference>
<dbReference type="PROSITE" id="PS00518">
    <property type="entry name" value="ZF_RING_1"/>
    <property type="match status" value="1"/>
</dbReference>
<dbReference type="CDD" id="cd12891">
    <property type="entry name" value="SPRY_PRY_C-I_2"/>
    <property type="match status" value="1"/>
</dbReference>
<dbReference type="SUPFAM" id="SSF49899">
    <property type="entry name" value="Concanavalin A-like lectins/glucanases"/>
    <property type="match status" value="1"/>
</dbReference>
<dbReference type="SMART" id="SM00336">
    <property type="entry name" value="BBOX"/>
    <property type="match status" value="1"/>
</dbReference>
<gene>
    <name evidence="11" type="primary">LOC108718628</name>
</gene>
<dbReference type="OrthoDB" id="6105938at2759"/>
<dbReference type="AlphaFoldDB" id="A0A1L8FUN5"/>